<keyword evidence="3" id="KW-1185">Reference proteome</keyword>
<evidence type="ECO:0000313" key="3">
    <source>
        <dbReference type="Proteomes" id="UP000324222"/>
    </source>
</evidence>
<feature type="compositionally biased region" description="Basic residues" evidence="1">
    <location>
        <begin position="404"/>
        <end position="417"/>
    </location>
</feature>
<feature type="compositionally biased region" description="Low complexity" evidence="1">
    <location>
        <begin position="99"/>
        <end position="136"/>
    </location>
</feature>
<feature type="compositionally biased region" description="Pro residues" evidence="1">
    <location>
        <begin position="272"/>
        <end position="285"/>
    </location>
</feature>
<organism evidence="2 3">
    <name type="scientific">Portunus trituberculatus</name>
    <name type="common">Swimming crab</name>
    <name type="synonym">Neptunus trituberculatus</name>
    <dbReference type="NCBI Taxonomy" id="210409"/>
    <lineage>
        <taxon>Eukaryota</taxon>
        <taxon>Metazoa</taxon>
        <taxon>Ecdysozoa</taxon>
        <taxon>Arthropoda</taxon>
        <taxon>Crustacea</taxon>
        <taxon>Multicrustacea</taxon>
        <taxon>Malacostraca</taxon>
        <taxon>Eumalacostraca</taxon>
        <taxon>Eucarida</taxon>
        <taxon>Decapoda</taxon>
        <taxon>Pleocyemata</taxon>
        <taxon>Brachyura</taxon>
        <taxon>Eubrachyura</taxon>
        <taxon>Portunoidea</taxon>
        <taxon>Portunidae</taxon>
        <taxon>Portuninae</taxon>
        <taxon>Portunus</taxon>
    </lineage>
</organism>
<feature type="compositionally biased region" description="Low complexity" evidence="1">
    <location>
        <begin position="449"/>
        <end position="460"/>
    </location>
</feature>
<name>A0A5B7DNW9_PORTR</name>
<proteinExistence type="predicted"/>
<comment type="caution">
    <text evidence="2">The sequence shown here is derived from an EMBL/GenBank/DDBJ whole genome shotgun (WGS) entry which is preliminary data.</text>
</comment>
<sequence length="534" mass="59476">MRRRDLTPLDASRDSDPGLSLKPRDSLTASSSASSTRHHQSVAAAATSTSSASDPFPHVPSKHHHGITRRQSPFPQQGLLPKHFQTPQHTRFSLKPKTKSSQSSLTSSFHRQSFPSNPFGGYSSFGSSFDTSPFSGHGREQVQHRPPPQQQLRPHHKQRPHPHTDPLRHRPHSQSFPPLRPHAATLPPSRFQEALFPSARPQTDGFPFTSFDDLYPTRPDSEPFLPEEAKPQPNDPAFHPPLDEQQLSYPPRPARPTPRPPHVLSQPTYSPHVPPRFPPALPPSSHPHFSHDVPESKFPPHFHIKTTTSPPATTPAATPRPPVHRPRPTTFRPRSQPSHPRHTTTSRPTTTTTTPPPPPPPSVSKTPPHVSRPRPTTTTTTRRPRVRSTTPKTTTFLPRLTTHSPRHVASHSPRQRPRPFLNSIETLDEYEDETNPFQNPAVEIRTQAPETTTRFTFPPFSKARSTTAVPFGGKKDDKKSPALAPPPQIPGTVRHPELSRLPASSLKTPDSPKTSPKHTQDNAKPSRYPVDPFP</sequence>
<protein>
    <submittedName>
        <fullName evidence="2">Uncharacterized protein</fullName>
    </submittedName>
</protein>
<feature type="compositionally biased region" description="Pro residues" evidence="1">
    <location>
        <begin position="250"/>
        <end position="261"/>
    </location>
</feature>
<evidence type="ECO:0000256" key="1">
    <source>
        <dbReference type="SAM" id="MobiDB-lite"/>
    </source>
</evidence>
<feature type="compositionally biased region" description="Low complexity" evidence="1">
    <location>
        <begin position="26"/>
        <end position="53"/>
    </location>
</feature>
<feature type="compositionally biased region" description="Low complexity" evidence="1">
    <location>
        <begin position="363"/>
        <end position="395"/>
    </location>
</feature>
<feature type="region of interest" description="Disordered" evidence="1">
    <location>
        <begin position="1"/>
        <end position="421"/>
    </location>
</feature>
<feature type="compositionally biased region" description="Basic and acidic residues" evidence="1">
    <location>
        <begin position="1"/>
        <end position="16"/>
    </location>
</feature>
<evidence type="ECO:0000313" key="2">
    <source>
        <dbReference type="EMBL" id="MPC23210.1"/>
    </source>
</evidence>
<dbReference type="PRINTS" id="PR01217">
    <property type="entry name" value="PRICHEXTENSN"/>
</dbReference>
<reference evidence="2 3" key="1">
    <citation type="submission" date="2019-05" db="EMBL/GenBank/DDBJ databases">
        <title>Another draft genome of Portunus trituberculatus and its Hox gene families provides insights of decapod evolution.</title>
        <authorList>
            <person name="Jeong J.-H."/>
            <person name="Song I."/>
            <person name="Kim S."/>
            <person name="Choi T."/>
            <person name="Kim D."/>
            <person name="Ryu S."/>
            <person name="Kim W."/>
        </authorList>
    </citation>
    <scope>NUCLEOTIDE SEQUENCE [LARGE SCALE GENOMIC DNA]</scope>
    <source>
        <tissue evidence="2">Muscle</tissue>
    </source>
</reference>
<dbReference type="AlphaFoldDB" id="A0A5B7DNW9"/>
<dbReference type="Proteomes" id="UP000324222">
    <property type="component" value="Unassembled WGS sequence"/>
</dbReference>
<accession>A0A5B7DNW9</accession>
<feature type="compositionally biased region" description="Low complexity" evidence="1">
    <location>
        <begin position="328"/>
        <end position="338"/>
    </location>
</feature>
<feature type="compositionally biased region" description="Low complexity" evidence="1">
    <location>
        <begin position="306"/>
        <end position="317"/>
    </location>
</feature>
<feature type="region of interest" description="Disordered" evidence="1">
    <location>
        <begin position="433"/>
        <end position="534"/>
    </location>
</feature>
<dbReference type="EMBL" id="VSRR010001178">
    <property type="protein sequence ID" value="MPC23210.1"/>
    <property type="molecule type" value="Genomic_DNA"/>
</dbReference>
<gene>
    <name evidence="2" type="ORF">E2C01_016250</name>
</gene>
<feature type="compositionally biased region" description="Polar residues" evidence="1">
    <location>
        <begin position="505"/>
        <end position="514"/>
    </location>
</feature>